<sequence length="102" mass="11059">MSAEPVTIRIRGGGLYMSAVVCDRYFAGVEAVVLLRPDDDVIVLPVRHAAAGGYLLKRRNAAGDRVVFAPEFFHSHGLGDDVNGEFAAHWDDNRAALVVSIH</sequence>
<comment type="caution">
    <text evidence="1">The sequence shown here is derived from an EMBL/GenBank/DDBJ whole genome shotgun (WGS) entry which is preliminary data.</text>
</comment>
<keyword evidence="2" id="KW-1185">Reference proteome</keyword>
<name>A0ABQ4SP82_9HYPH</name>
<accession>A0ABQ4SP82</accession>
<protein>
    <submittedName>
        <fullName evidence="1">Uncharacterized protein</fullName>
    </submittedName>
</protein>
<reference evidence="1" key="1">
    <citation type="journal article" date="2021" name="Front. Microbiol.">
        <title>Comprehensive Comparative Genomics and Phenotyping of Methylobacterium Species.</title>
        <authorList>
            <person name="Alessa O."/>
            <person name="Ogura Y."/>
            <person name="Fujitani Y."/>
            <person name="Takami H."/>
            <person name="Hayashi T."/>
            <person name="Sahin N."/>
            <person name="Tani A."/>
        </authorList>
    </citation>
    <scope>NUCLEOTIDE SEQUENCE</scope>
    <source>
        <strain evidence="1">DSM 17168</strain>
    </source>
</reference>
<dbReference type="EMBL" id="BPQQ01000086">
    <property type="protein sequence ID" value="GJE03683.1"/>
    <property type="molecule type" value="Genomic_DNA"/>
</dbReference>
<evidence type="ECO:0000313" key="2">
    <source>
        <dbReference type="Proteomes" id="UP001055153"/>
    </source>
</evidence>
<organism evidence="1 2">
    <name type="scientific">Methylobacterium isbiliense</name>
    <dbReference type="NCBI Taxonomy" id="315478"/>
    <lineage>
        <taxon>Bacteria</taxon>
        <taxon>Pseudomonadati</taxon>
        <taxon>Pseudomonadota</taxon>
        <taxon>Alphaproteobacteria</taxon>
        <taxon>Hyphomicrobiales</taxon>
        <taxon>Methylobacteriaceae</taxon>
        <taxon>Methylobacterium</taxon>
    </lineage>
</organism>
<dbReference type="RefSeq" id="WP_238241059.1">
    <property type="nucleotide sequence ID" value="NZ_BPQQ01000086.1"/>
</dbReference>
<gene>
    <name evidence="1" type="ORF">GMJLKIPL_5640</name>
</gene>
<evidence type="ECO:0000313" key="1">
    <source>
        <dbReference type="EMBL" id="GJE03683.1"/>
    </source>
</evidence>
<reference evidence="1" key="2">
    <citation type="submission" date="2021-08" db="EMBL/GenBank/DDBJ databases">
        <authorList>
            <person name="Tani A."/>
            <person name="Ola A."/>
            <person name="Ogura Y."/>
            <person name="Katsura K."/>
            <person name="Hayashi T."/>
        </authorList>
    </citation>
    <scope>NUCLEOTIDE SEQUENCE</scope>
    <source>
        <strain evidence="1">DSM 17168</strain>
    </source>
</reference>
<dbReference type="Proteomes" id="UP001055153">
    <property type="component" value="Unassembled WGS sequence"/>
</dbReference>
<proteinExistence type="predicted"/>